<organism evidence="1 2">
    <name type="scientific">Kipferlia bialata</name>
    <dbReference type="NCBI Taxonomy" id="797122"/>
    <lineage>
        <taxon>Eukaryota</taxon>
        <taxon>Metamonada</taxon>
        <taxon>Carpediemonas-like organisms</taxon>
        <taxon>Kipferlia</taxon>
    </lineage>
</organism>
<sequence length="106" mass="11183">MAKPKHAKKASKAAKATAAKASKGFTYGKTIPVTLSSNDVSSYALEGVCNPGPSSSEWASYNAFVPEKKPVSGYLKGSGSYYDQLGSLLKMLGDRDNLTKATFVNV</sequence>
<gene>
    <name evidence="1" type="ORF">KIPB_000885</name>
</gene>
<evidence type="ECO:0000313" key="2">
    <source>
        <dbReference type="Proteomes" id="UP000265618"/>
    </source>
</evidence>
<evidence type="ECO:0000313" key="1">
    <source>
        <dbReference type="EMBL" id="GIQ80137.1"/>
    </source>
</evidence>
<dbReference type="EMBL" id="BDIP01000112">
    <property type="protein sequence ID" value="GIQ80137.1"/>
    <property type="molecule type" value="Genomic_DNA"/>
</dbReference>
<reference evidence="1 2" key="1">
    <citation type="journal article" date="2018" name="PLoS ONE">
        <title>The draft genome of Kipferlia bialata reveals reductive genome evolution in fornicate parasites.</title>
        <authorList>
            <person name="Tanifuji G."/>
            <person name="Takabayashi S."/>
            <person name="Kume K."/>
            <person name="Takagi M."/>
            <person name="Nakayama T."/>
            <person name="Kamikawa R."/>
            <person name="Inagaki Y."/>
            <person name="Hashimoto T."/>
        </authorList>
    </citation>
    <scope>NUCLEOTIDE SEQUENCE [LARGE SCALE GENOMIC DNA]</scope>
    <source>
        <strain evidence="1">NY0173</strain>
    </source>
</reference>
<name>A0A9K3CPW1_9EUKA</name>
<accession>A0A9K3CPW1</accession>
<dbReference type="Proteomes" id="UP000265618">
    <property type="component" value="Unassembled WGS sequence"/>
</dbReference>
<dbReference type="AlphaFoldDB" id="A0A9K3CPW1"/>
<keyword evidence="2" id="KW-1185">Reference proteome</keyword>
<feature type="non-terminal residue" evidence="1">
    <location>
        <position position="1"/>
    </location>
</feature>
<comment type="caution">
    <text evidence="1">The sequence shown here is derived from an EMBL/GenBank/DDBJ whole genome shotgun (WGS) entry which is preliminary data.</text>
</comment>
<protein>
    <submittedName>
        <fullName evidence="1">Uncharacterized protein</fullName>
    </submittedName>
</protein>
<proteinExistence type="predicted"/>